<dbReference type="GO" id="GO:0043565">
    <property type="term" value="F:sequence-specific DNA binding"/>
    <property type="evidence" value="ECO:0007669"/>
    <property type="project" value="TreeGrafter"/>
</dbReference>
<evidence type="ECO:0000256" key="1">
    <source>
        <dbReference type="ARBA" id="ARBA00009437"/>
    </source>
</evidence>
<dbReference type="Pfam" id="PF03466">
    <property type="entry name" value="LysR_substrate"/>
    <property type="match status" value="1"/>
</dbReference>
<proteinExistence type="inferred from homology"/>
<dbReference type="CDD" id="cd08471">
    <property type="entry name" value="PBP2_CrgA_like_2"/>
    <property type="match status" value="1"/>
</dbReference>
<keyword evidence="2" id="KW-0805">Transcription regulation</keyword>
<dbReference type="RefSeq" id="WP_076195728.1">
    <property type="nucleotide sequence ID" value="NZ_CP019236.1"/>
</dbReference>
<dbReference type="Proteomes" id="UP000186609">
    <property type="component" value="Chromosome"/>
</dbReference>
<protein>
    <submittedName>
        <fullName evidence="6">LysR family transcriptional regulator</fullName>
    </submittedName>
</protein>
<dbReference type="PROSITE" id="PS50931">
    <property type="entry name" value="HTH_LYSR"/>
    <property type="match status" value="1"/>
</dbReference>
<feature type="domain" description="HTH lysR-type" evidence="5">
    <location>
        <begin position="1"/>
        <end position="59"/>
    </location>
</feature>
<keyword evidence="4" id="KW-0804">Transcription</keyword>
<accession>A0A1P8JQ83</accession>
<dbReference type="EMBL" id="CP019236">
    <property type="protein sequence ID" value="APW35899.1"/>
    <property type="molecule type" value="Genomic_DNA"/>
</dbReference>
<evidence type="ECO:0000256" key="2">
    <source>
        <dbReference type="ARBA" id="ARBA00023015"/>
    </source>
</evidence>
<dbReference type="AlphaFoldDB" id="A0A1P8JQ83"/>
<dbReference type="Gene3D" id="1.10.10.10">
    <property type="entry name" value="Winged helix-like DNA-binding domain superfamily/Winged helix DNA-binding domain"/>
    <property type="match status" value="1"/>
</dbReference>
<keyword evidence="7" id="KW-1185">Reference proteome</keyword>
<dbReference type="PANTHER" id="PTHR30537:SF5">
    <property type="entry name" value="HTH-TYPE TRANSCRIPTIONAL ACTIVATOR TTDR-RELATED"/>
    <property type="match status" value="1"/>
</dbReference>
<dbReference type="Gene3D" id="3.40.190.290">
    <property type="match status" value="1"/>
</dbReference>
<dbReference type="SUPFAM" id="SSF53850">
    <property type="entry name" value="Periplasmic binding protein-like II"/>
    <property type="match status" value="1"/>
</dbReference>
<dbReference type="InterPro" id="IPR036390">
    <property type="entry name" value="WH_DNA-bd_sf"/>
</dbReference>
<evidence type="ECO:0000259" key="5">
    <source>
        <dbReference type="PROSITE" id="PS50931"/>
    </source>
</evidence>
<organism evidence="6 7">
    <name type="scientific">Rhodoferax koreensis</name>
    <dbReference type="NCBI Taxonomy" id="1842727"/>
    <lineage>
        <taxon>Bacteria</taxon>
        <taxon>Pseudomonadati</taxon>
        <taxon>Pseudomonadota</taxon>
        <taxon>Betaproteobacteria</taxon>
        <taxon>Burkholderiales</taxon>
        <taxon>Comamonadaceae</taxon>
        <taxon>Rhodoferax</taxon>
    </lineage>
</organism>
<dbReference type="FunFam" id="1.10.10.10:FF:000001">
    <property type="entry name" value="LysR family transcriptional regulator"/>
    <property type="match status" value="1"/>
</dbReference>
<dbReference type="InterPro" id="IPR000847">
    <property type="entry name" value="LysR_HTH_N"/>
</dbReference>
<dbReference type="GO" id="GO:0003700">
    <property type="term" value="F:DNA-binding transcription factor activity"/>
    <property type="evidence" value="ECO:0007669"/>
    <property type="project" value="InterPro"/>
</dbReference>
<sequence>MDRFDAITAFVAVARAGGFSAAGRTLGTPVANVSRKVALLEDALGVRLFVRTTRHVALTEAGKRYFEACSRVIDALRDADEEVTGEYRQPKGDLVVTAPLGFGQQHLQPVVHEFLRAYPQVNVHLQLSDRVVALVDEHVDCAVRIGNLGDSSLVARELGAVRVVVCASPDYLAARGTPPDLAALADHDCISWTGLGPHRVWTLTVRRADRCTDAQVPVRVRTSTTTPESALQAAIAGLGLVQATSYQVAPHVAAGRLVPVLTAHDSEPYPVTLVYPGKRLIPLKLRALLDFASPRLVQRLADVEAVMGRR</sequence>
<dbReference type="Pfam" id="PF00126">
    <property type="entry name" value="HTH_1"/>
    <property type="match status" value="1"/>
</dbReference>
<dbReference type="InterPro" id="IPR036388">
    <property type="entry name" value="WH-like_DNA-bd_sf"/>
</dbReference>
<dbReference type="KEGG" id="rhy:RD110_00635"/>
<dbReference type="SUPFAM" id="SSF46785">
    <property type="entry name" value="Winged helix' DNA-binding domain"/>
    <property type="match status" value="1"/>
</dbReference>
<dbReference type="PANTHER" id="PTHR30537">
    <property type="entry name" value="HTH-TYPE TRANSCRIPTIONAL REGULATOR"/>
    <property type="match status" value="1"/>
</dbReference>
<reference evidence="6 7" key="1">
    <citation type="submission" date="2017-01" db="EMBL/GenBank/DDBJ databases">
        <authorList>
            <person name="Mah S.A."/>
            <person name="Swanson W.J."/>
            <person name="Moy G.W."/>
            <person name="Vacquier V.D."/>
        </authorList>
    </citation>
    <scope>NUCLEOTIDE SEQUENCE [LARGE SCALE GENOMIC DNA]</scope>
    <source>
        <strain evidence="6 7">DCY110</strain>
    </source>
</reference>
<evidence type="ECO:0000256" key="3">
    <source>
        <dbReference type="ARBA" id="ARBA00023125"/>
    </source>
</evidence>
<gene>
    <name evidence="6" type="ORF">RD110_00635</name>
</gene>
<dbReference type="OrthoDB" id="9786526at2"/>
<keyword evidence="3" id="KW-0238">DNA-binding</keyword>
<dbReference type="STRING" id="1842727.RD110_00635"/>
<evidence type="ECO:0000313" key="6">
    <source>
        <dbReference type="EMBL" id="APW35899.1"/>
    </source>
</evidence>
<dbReference type="InterPro" id="IPR005119">
    <property type="entry name" value="LysR_subst-bd"/>
</dbReference>
<evidence type="ECO:0000313" key="7">
    <source>
        <dbReference type="Proteomes" id="UP000186609"/>
    </source>
</evidence>
<evidence type="ECO:0000256" key="4">
    <source>
        <dbReference type="ARBA" id="ARBA00023163"/>
    </source>
</evidence>
<dbReference type="InterPro" id="IPR058163">
    <property type="entry name" value="LysR-type_TF_proteobact-type"/>
</dbReference>
<name>A0A1P8JQ83_9BURK</name>
<dbReference type="GO" id="GO:0006351">
    <property type="term" value="P:DNA-templated transcription"/>
    <property type="evidence" value="ECO:0007669"/>
    <property type="project" value="TreeGrafter"/>
</dbReference>
<comment type="similarity">
    <text evidence="1">Belongs to the LysR transcriptional regulatory family.</text>
</comment>